<feature type="repeat" description="ANK" evidence="2">
    <location>
        <begin position="823"/>
        <end position="855"/>
    </location>
</feature>
<feature type="domain" description="Nephrocystin 3-like N-terminal" evidence="5">
    <location>
        <begin position="341"/>
        <end position="481"/>
    </location>
</feature>
<name>A0AAD8PI76_9PEZI</name>
<keyword evidence="7" id="KW-1185">Reference proteome</keyword>
<dbReference type="GeneID" id="85447108"/>
<evidence type="ECO:0000256" key="1">
    <source>
        <dbReference type="ARBA" id="ARBA00022737"/>
    </source>
</evidence>
<evidence type="ECO:0000313" key="6">
    <source>
        <dbReference type="EMBL" id="KAK1561435.1"/>
    </source>
</evidence>
<feature type="repeat" description="ANK" evidence="2">
    <location>
        <begin position="856"/>
        <end position="888"/>
    </location>
</feature>
<dbReference type="AlphaFoldDB" id="A0AAD8PI76"/>
<dbReference type="RefSeq" id="XP_060406650.1">
    <property type="nucleotide sequence ID" value="XM_060562868.1"/>
</dbReference>
<proteinExistence type="predicted"/>
<gene>
    <name evidence="6" type="ORF">LY79DRAFT_664314</name>
</gene>
<dbReference type="Gene3D" id="1.25.40.20">
    <property type="entry name" value="Ankyrin repeat-containing domain"/>
    <property type="match status" value="1"/>
</dbReference>
<keyword evidence="2" id="KW-0040">ANK repeat</keyword>
<dbReference type="PROSITE" id="PS50088">
    <property type="entry name" value="ANK_REPEAT"/>
    <property type="match status" value="3"/>
</dbReference>
<feature type="repeat" description="ANK" evidence="2">
    <location>
        <begin position="752"/>
        <end position="785"/>
    </location>
</feature>
<dbReference type="Proteomes" id="UP001230504">
    <property type="component" value="Unassembled WGS sequence"/>
</dbReference>
<dbReference type="Pfam" id="PF12796">
    <property type="entry name" value="Ank_2"/>
    <property type="match status" value="1"/>
</dbReference>
<dbReference type="InterPro" id="IPR027417">
    <property type="entry name" value="P-loop_NTPase"/>
</dbReference>
<organism evidence="6 7">
    <name type="scientific">Colletotrichum navitas</name>
    <dbReference type="NCBI Taxonomy" id="681940"/>
    <lineage>
        <taxon>Eukaryota</taxon>
        <taxon>Fungi</taxon>
        <taxon>Dikarya</taxon>
        <taxon>Ascomycota</taxon>
        <taxon>Pezizomycotina</taxon>
        <taxon>Sordariomycetes</taxon>
        <taxon>Hypocreomycetidae</taxon>
        <taxon>Glomerellales</taxon>
        <taxon>Glomerellaceae</taxon>
        <taxon>Colletotrichum</taxon>
        <taxon>Colletotrichum graminicola species complex</taxon>
    </lineage>
</organism>
<dbReference type="InterPro" id="IPR002110">
    <property type="entry name" value="Ankyrin_rpt"/>
</dbReference>
<evidence type="ECO:0000256" key="2">
    <source>
        <dbReference type="PROSITE-ProRule" id="PRU00023"/>
    </source>
</evidence>
<dbReference type="EMBL" id="JAHLJV010000310">
    <property type="protein sequence ID" value="KAK1561435.1"/>
    <property type="molecule type" value="Genomic_DNA"/>
</dbReference>
<sequence length="982" mass="108832">MMISRAVNALAAVSPRRWRWLKPSKGNPRTSGARLCGGSNQSYATSSTGSGKCETLETILSAAEEKRELCIRKQWKIKKRNGDVIILRDIFEMIVQCVNKSKILGDAAASIAPQYATLPWGVVVILLQTGINDTEAFAAMIDGLEAVTSIIATCAVFESVYLSQRTLAISHLESSLTALYGAILTFLGTAFRYFSQSTGKGFFKAVVNPAKEIEDAMKRVESKQTEVERTAQVTIMEIQTHTSTRVQDLTSMVSSLAVQLEMANSKLASLSGHSEAAMMQRGESLSVAITFIMRPKQRTIRQPERFDNLKVEDRIIRYDWLSSVRYKFHHLTETRGRMVESGKWLFQRPEFLFWTDSSISGTLWLHGPPGCGKTKLASAVIDFDRARAKAQADSAVPIAYFYCNSGDGERTKPDEVLRCIARQLCGDDPESPVTEELRHAYETARDPQIGQNKLSINEAKDLILGRLSENPATILWDCLNSIVKDAPNLVKVFLTSRDDGDIVCRLSSTPNIYISVQDNSTDIERFVELELSKAISQKRLLRGLVSEQLRSQIAAALKEGSQGMQMKLEDDILHELRQLPRSLSDLYAISFDQILQLSSSSYGLAISILQLMLVAVRPIAWGEILHILQVSHTAVGGGITRDVLLDITCNFIADDGQWYPRLVHHSVREYLRSRPEFASGVSNAEAARLLVCGADPNQTALSYYPSRAATMQRKMDPDAVLHIGRPATTPGFHVLSRTGRMEVQSPYFWKEEKYAIIHIAIHTLRAVECVKVLLQHGANVNTRSLNNQTTLESCLEYGNLQTMFEVFEILTKSNVEVDAKLQNDRTIAHVVAAMGHTELMIRLLDAGANCAVRDQFRQSPLDIARRYAHLDVVELLISRGAVAPVVEDIEDEAASPLPSGSGSQAGSDPPKTPYLSVSIQDCDTKEDMPTWSEQLHAQLDMAGGWPGDSAKSQLDVVKELHKQKSVGRSWETLMVSSGLKQS</sequence>
<dbReference type="PANTHER" id="PTHR10039:SF16">
    <property type="entry name" value="GPI INOSITOL-DEACYLASE"/>
    <property type="match status" value="1"/>
</dbReference>
<dbReference type="SUPFAM" id="SSF48403">
    <property type="entry name" value="Ankyrin repeat"/>
    <property type="match status" value="1"/>
</dbReference>
<dbReference type="InterPro" id="IPR036770">
    <property type="entry name" value="Ankyrin_rpt-contain_sf"/>
</dbReference>
<dbReference type="SMART" id="SM00248">
    <property type="entry name" value="ANK"/>
    <property type="match status" value="3"/>
</dbReference>
<dbReference type="InterPro" id="IPR056884">
    <property type="entry name" value="NPHP3-like_N"/>
</dbReference>
<dbReference type="PANTHER" id="PTHR10039">
    <property type="entry name" value="AMELOGENIN"/>
    <property type="match status" value="1"/>
</dbReference>
<dbReference type="Gene3D" id="3.40.50.300">
    <property type="entry name" value="P-loop containing nucleotide triphosphate hydrolases"/>
    <property type="match status" value="1"/>
</dbReference>
<comment type="caution">
    <text evidence="6">The sequence shown here is derived from an EMBL/GenBank/DDBJ whole genome shotgun (WGS) entry which is preliminary data.</text>
</comment>
<protein>
    <recommendedName>
        <fullName evidence="8">Ankyrin repeat protein</fullName>
    </recommendedName>
</protein>
<evidence type="ECO:0000256" key="3">
    <source>
        <dbReference type="SAM" id="MobiDB-lite"/>
    </source>
</evidence>
<dbReference type="Pfam" id="PF00023">
    <property type="entry name" value="Ank"/>
    <property type="match status" value="1"/>
</dbReference>
<dbReference type="SUPFAM" id="SSF52540">
    <property type="entry name" value="P-loop containing nucleoside triphosphate hydrolases"/>
    <property type="match status" value="1"/>
</dbReference>
<evidence type="ECO:0008006" key="8">
    <source>
        <dbReference type="Google" id="ProtNLM"/>
    </source>
</evidence>
<feature type="region of interest" description="Disordered" evidence="3">
    <location>
        <begin position="893"/>
        <end position="916"/>
    </location>
</feature>
<reference evidence="6" key="1">
    <citation type="submission" date="2021-06" db="EMBL/GenBank/DDBJ databases">
        <title>Comparative genomics, transcriptomics and evolutionary studies reveal genomic signatures of adaptation to plant cell wall in hemibiotrophic fungi.</title>
        <authorList>
            <consortium name="DOE Joint Genome Institute"/>
            <person name="Baroncelli R."/>
            <person name="Diaz J.F."/>
            <person name="Benocci T."/>
            <person name="Peng M."/>
            <person name="Battaglia E."/>
            <person name="Haridas S."/>
            <person name="Andreopoulos W."/>
            <person name="Labutti K."/>
            <person name="Pangilinan J."/>
            <person name="Floch G.L."/>
            <person name="Makela M.R."/>
            <person name="Henrissat B."/>
            <person name="Grigoriev I.V."/>
            <person name="Crouch J.A."/>
            <person name="De Vries R.P."/>
            <person name="Sukno S.A."/>
            <person name="Thon M.R."/>
        </authorList>
    </citation>
    <scope>NUCLEOTIDE SEQUENCE</scope>
    <source>
        <strain evidence="6">CBS 125086</strain>
    </source>
</reference>
<evidence type="ECO:0000259" key="4">
    <source>
        <dbReference type="Pfam" id="PF24809"/>
    </source>
</evidence>
<keyword evidence="1" id="KW-0677">Repeat</keyword>
<dbReference type="Pfam" id="PF24809">
    <property type="entry name" value="DUF7708"/>
    <property type="match status" value="1"/>
</dbReference>
<accession>A0AAD8PI76</accession>
<evidence type="ECO:0000313" key="7">
    <source>
        <dbReference type="Proteomes" id="UP001230504"/>
    </source>
</evidence>
<feature type="domain" description="DUF7708" evidence="4">
    <location>
        <begin position="106"/>
        <end position="234"/>
    </location>
</feature>
<evidence type="ECO:0000259" key="5">
    <source>
        <dbReference type="Pfam" id="PF24883"/>
    </source>
</evidence>
<dbReference type="Pfam" id="PF24883">
    <property type="entry name" value="NPHP3_N"/>
    <property type="match status" value="1"/>
</dbReference>
<dbReference type="InterPro" id="IPR056125">
    <property type="entry name" value="DUF7708"/>
</dbReference>